<dbReference type="GeneID" id="92205461"/>
<organism evidence="9 10">
    <name type="scientific">Lodderomyces beijingensis</name>
    <dbReference type="NCBI Taxonomy" id="1775926"/>
    <lineage>
        <taxon>Eukaryota</taxon>
        <taxon>Fungi</taxon>
        <taxon>Dikarya</taxon>
        <taxon>Ascomycota</taxon>
        <taxon>Saccharomycotina</taxon>
        <taxon>Pichiomycetes</taxon>
        <taxon>Debaryomycetaceae</taxon>
        <taxon>Candida/Lodderomyces clade</taxon>
        <taxon>Lodderomyces</taxon>
    </lineage>
</organism>
<evidence type="ECO:0000256" key="7">
    <source>
        <dbReference type="SAM" id="Coils"/>
    </source>
</evidence>
<evidence type="ECO:0000256" key="1">
    <source>
        <dbReference type="ARBA" id="ARBA00004123"/>
    </source>
</evidence>
<feature type="compositionally biased region" description="Polar residues" evidence="8">
    <location>
        <begin position="128"/>
        <end position="155"/>
    </location>
</feature>
<accession>A0ABP0ZCY7</accession>
<evidence type="ECO:0000256" key="2">
    <source>
        <dbReference type="ARBA" id="ARBA00009154"/>
    </source>
</evidence>
<evidence type="ECO:0000313" key="9">
    <source>
        <dbReference type="EMBL" id="CAK9435538.1"/>
    </source>
</evidence>
<feature type="coiled-coil region" evidence="7">
    <location>
        <begin position="77"/>
        <end position="111"/>
    </location>
</feature>
<sequence>MDNTTNLNLFLKSLDQAISQYEPTLAPLLSKTIDEHLAACATATAKIHFLNNFQYVLISTVFSYLKSLGVDTDQHPIKKELARVKSYMMRAKALEQNNHAHKDSAKREQDQQRAKDFIAQTLGRKSGDASTVSDVGPAISTQSFQGKHTRFQGNESDSEAENVAAAKGKSKSAPRGKVDKQHKGDRASSSLKSKISGKVGKHLKSGKSSRSSKPNKK</sequence>
<evidence type="ECO:0000313" key="10">
    <source>
        <dbReference type="Proteomes" id="UP001497383"/>
    </source>
</evidence>
<proteinExistence type="inferred from homology"/>
<feature type="compositionally biased region" description="Basic and acidic residues" evidence="8">
    <location>
        <begin position="176"/>
        <end position="186"/>
    </location>
</feature>
<gene>
    <name evidence="9" type="ORF">LODBEIA_P02650</name>
</gene>
<dbReference type="InterPro" id="IPR011082">
    <property type="entry name" value="Exosome-assoc_fac/DNA_repair"/>
</dbReference>
<evidence type="ECO:0000256" key="5">
    <source>
        <dbReference type="ARBA" id="ARBA00023242"/>
    </source>
</evidence>
<dbReference type="EMBL" id="OZ022405">
    <property type="protein sequence ID" value="CAK9435538.1"/>
    <property type="molecule type" value="Genomic_DNA"/>
</dbReference>
<feature type="compositionally biased region" description="Polar residues" evidence="8">
    <location>
        <begin position="208"/>
        <end position="217"/>
    </location>
</feature>
<comment type="function">
    <text evidence="6">Required for exosome-dependent processing of pre-rRNA and small nucleolar RNA (snRNA) precursors. Involved in processing of 35S pre-rRNA at the A0, A1 and A2 sites.</text>
</comment>
<keyword evidence="10" id="KW-1185">Reference proteome</keyword>
<dbReference type="Pfam" id="PF04000">
    <property type="entry name" value="Sas10_Utp3"/>
    <property type="match status" value="1"/>
</dbReference>
<evidence type="ECO:0000256" key="4">
    <source>
        <dbReference type="ARBA" id="ARBA00022884"/>
    </source>
</evidence>
<keyword evidence="4 6" id="KW-0694">RNA-binding</keyword>
<keyword evidence="5 6" id="KW-0539">Nucleus</keyword>
<comment type="similarity">
    <text evidence="2 6">Belongs to the C1D family.</text>
</comment>
<dbReference type="Proteomes" id="UP001497383">
    <property type="component" value="Chromosome 1"/>
</dbReference>
<dbReference type="PANTHER" id="PTHR15341:SF3">
    <property type="entry name" value="NUCLEAR NUCLEIC ACID-BINDING PROTEIN C1D"/>
    <property type="match status" value="1"/>
</dbReference>
<evidence type="ECO:0000256" key="8">
    <source>
        <dbReference type="SAM" id="MobiDB-lite"/>
    </source>
</evidence>
<evidence type="ECO:0000256" key="6">
    <source>
        <dbReference type="RuleBase" id="RU368003"/>
    </source>
</evidence>
<name>A0ABP0ZCY7_9ASCO</name>
<comment type="subcellular location">
    <subcellularLocation>
        <location evidence="1 6">Nucleus</location>
    </subcellularLocation>
</comment>
<dbReference type="InterPro" id="IPR007146">
    <property type="entry name" value="Sas10/Utp3/C1D"/>
</dbReference>
<evidence type="ECO:0000256" key="3">
    <source>
        <dbReference type="ARBA" id="ARBA00022552"/>
    </source>
</evidence>
<keyword evidence="7" id="KW-0175">Coiled coil</keyword>
<dbReference type="RefSeq" id="XP_066827203.1">
    <property type="nucleotide sequence ID" value="XM_066972672.1"/>
</dbReference>
<dbReference type="PANTHER" id="PTHR15341">
    <property type="entry name" value="SUN-COR STEROID HORMONE RECEPTOR CO-REPRESSOR"/>
    <property type="match status" value="1"/>
</dbReference>
<protein>
    <recommendedName>
        <fullName evidence="6">Exosome complex protein</fullName>
    </recommendedName>
</protein>
<feature type="region of interest" description="Disordered" evidence="8">
    <location>
        <begin position="122"/>
        <end position="217"/>
    </location>
</feature>
<reference evidence="9 10" key="1">
    <citation type="submission" date="2024-03" db="EMBL/GenBank/DDBJ databases">
        <authorList>
            <person name="Brejova B."/>
        </authorList>
    </citation>
    <scope>NUCLEOTIDE SEQUENCE [LARGE SCALE GENOMIC DNA]</scope>
    <source>
        <strain evidence="9 10">CBS 14171</strain>
    </source>
</reference>
<keyword evidence="3 6" id="KW-0698">rRNA processing</keyword>